<evidence type="ECO:0000256" key="1">
    <source>
        <dbReference type="SAM" id="MobiDB-lite"/>
    </source>
</evidence>
<organism evidence="2 3">
    <name type="scientific">Paxillus rubicundulus Ve08.2h10</name>
    <dbReference type="NCBI Taxonomy" id="930991"/>
    <lineage>
        <taxon>Eukaryota</taxon>
        <taxon>Fungi</taxon>
        <taxon>Dikarya</taxon>
        <taxon>Basidiomycota</taxon>
        <taxon>Agaricomycotina</taxon>
        <taxon>Agaricomycetes</taxon>
        <taxon>Agaricomycetidae</taxon>
        <taxon>Boletales</taxon>
        <taxon>Paxilineae</taxon>
        <taxon>Paxillaceae</taxon>
        <taxon>Paxillus</taxon>
    </lineage>
</organism>
<dbReference type="Proteomes" id="UP000054538">
    <property type="component" value="Unassembled WGS sequence"/>
</dbReference>
<reference evidence="2 3" key="1">
    <citation type="submission" date="2014-04" db="EMBL/GenBank/DDBJ databases">
        <authorList>
            <consortium name="DOE Joint Genome Institute"/>
            <person name="Kuo A."/>
            <person name="Kohler A."/>
            <person name="Jargeat P."/>
            <person name="Nagy L.G."/>
            <person name="Floudas D."/>
            <person name="Copeland A."/>
            <person name="Barry K.W."/>
            <person name="Cichocki N."/>
            <person name="Veneault-Fourrey C."/>
            <person name="LaButti K."/>
            <person name="Lindquist E.A."/>
            <person name="Lipzen A."/>
            <person name="Lundell T."/>
            <person name="Morin E."/>
            <person name="Murat C."/>
            <person name="Sun H."/>
            <person name="Tunlid A."/>
            <person name="Henrissat B."/>
            <person name="Grigoriev I.V."/>
            <person name="Hibbett D.S."/>
            <person name="Martin F."/>
            <person name="Nordberg H.P."/>
            <person name="Cantor M.N."/>
            <person name="Hua S.X."/>
        </authorList>
    </citation>
    <scope>NUCLEOTIDE SEQUENCE [LARGE SCALE GENOMIC DNA]</scope>
    <source>
        <strain evidence="2 3">Ve08.2h10</strain>
    </source>
</reference>
<name>A0A0D0DXY4_9AGAM</name>
<feature type="non-terminal residue" evidence="2">
    <location>
        <position position="53"/>
    </location>
</feature>
<dbReference type="InParanoid" id="A0A0D0DXY4"/>
<protein>
    <submittedName>
        <fullName evidence="2">Uncharacterized protein</fullName>
    </submittedName>
</protein>
<feature type="region of interest" description="Disordered" evidence="1">
    <location>
        <begin position="30"/>
        <end position="53"/>
    </location>
</feature>
<sequence length="53" mass="5601">MSPFQGWMDEADFSPPALLTVSSFPPVPGFDENFSQDTGTVLPQSNGVAAIVT</sequence>
<reference evidence="3" key="2">
    <citation type="submission" date="2015-01" db="EMBL/GenBank/DDBJ databases">
        <title>Evolutionary Origins and Diversification of the Mycorrhizal Mutualists.</title>
        <authorList>
            <consortium name="DOE Joint Genome Institute"/>
            <consortium name="Mycorrhizal Genomics Consortium"/>
            <person name="Kohler A."/>
            <person name="Kuo A."/>
            <person name="Nagy L.G."/>
            <person name="Floudas D."/>
            <person name="Copeland A."/>
            <person name="Barry K.W."/>
            <person name="Cichocki N."/>
            <person name="Veneault-Fourrey C."/>
            <person name="LaButti K."/>
            <person name="Lindquist E.A."/>
            <person name="Lipzen A."/>
            <person name="Lundell T."/>
            <person name="Morin E."/>
            <person name="Murat C."/>
            <person name="Riley R."/>
            <person name="Ohm R."/>
            <person name="Sun H."/>
            <person name="Tunlid A."/>
            <person name="Henrissat B."/>
            <person name="Grigoriev I.V."/>
            <person name="Hibbett D.S."/>
            <person name="Martin F."/>
        </authorList>
    </citation>
    <scope>NUCLEOTIDE SEQUENCE [LARGE SCALE GENOMIC DNA]</scope>
    <source>
        <strain evidence="3">Ve08.2h10</strain>
    </source>
</reference>
<dbReference type="AlphaFoldDB" id="A0A0D0DXY4"/>
<keyword evidence="3" id="KW-1185">Reference proteome</keyword>
<evidence type="ECO:0000313" key="3">
    <source>
        <dbReference type="Proteomes" id="UP000054538"/>
    </source>
</evidence>
<accession>A0A0D0DXY4</accession>
<proteinExistence type="predicted"/>
<evidence type="ECO:0000313" key="2">
    <source>
        <dbReference type="EMBL" id="KIK95006.1"/>
    </source>
</evidence>
<dbReference type="HOGENOM" id="CLU_3074316_0_0_1"/>
<dbReference type="EMBL" id="KN825071">
    <property type="protein sequence ID" value="KIK95006.1"/>
    <property type="molecule type" value="Genomic_DNA"/>
</dbReference>
<feature type="compositionally biased region" description="Polar residues" evidence="1">
    <location>
        <begin position="33"/>
        <end position="47"/>
    </location>
</feature>
<gene>
    <name evidence="2" type="ORF">PAXRUDRAFT_827451</name>
</gene>